<sequence>MGLPIWKPRRRSIDEIQEDVHKQQIQMARSLLRQRVNTEGMPVITRHSYESAPHTPSHVRRHRISRRQNLLTSSFGDRRPNSNSSVEQSELDRRIDQCISEKEDLLEQLQVTVSLLDQFLSARTRLGQEAVNIPEFITQGMYLPDILESATSLAAMSPSELVFSLPTINTSNNVQSVVEALLQIPPYSTRVQDVEANILSAHRRIRQQLNSLASLRRIRSPSPSSRSLPRSSPFSRPSSSSSTPRVRSRRPRVIFIDTDASP</sequence>
<feature type="compositionally biased region" description="Basic residues" evidence="1">
    <location>
        <begin position="57"/>
        <end position="66"/>
    </location>
</feature>
<dbReference type="AlphaFoldDB" id="A0A0A1P938"/>
<protein>
    <submittedName>
        <fullName evidence="2">Uncharacterized protein</fullName>
    </submittedName>
</protein>
<proteinExistence type="predicted"/>
<feature type="compositionally biased region" description="Polar residues" evidence="1">
    <location>
        <begin position="67"/>
        <end position="88"/>
    </location>
</feature>
<evidence type="ECO:0000256" key="1">
    <source>
        <dbReference type="SAM" id="MobiDB-lite"/>
    </source>
</evidence>
<reference evidence="2 3" key="1">
    <citation type="journal article" date="2016" name="Proc. Natl. Acad. Sci. U.S.A.">
        <title>Lipid metabolic changes in an early divergent fungus govern the establishment of a mutualistic symbiosis with endobacteria.</title>
        <authorList>
            <person name="Lastovetsky O.A."/>
            <person name="Gaspar M.L."/>
            <person name="Mondo S.J."/>
            <person name="LaButti K.M."/>
            <person name="Sandor L."/>
            <person name="Grigoriev I.V."/>
            <person name="Henry S.A."/>
            <person name="Pawlowska T.E."/>
        </authorList>
    </citation>
    <scope>NUCLEOTIDE SEQUENCE [LARGE SCALE GENOMIC DNA]</scope>
    <source>
        <strain evidence="2 3">ATCC 11559</strain>
    </source>
</reference>
<feature type="region of interest" description="Disordered" evidence="1">
    <location>
        <begin position="49"/>
        <end position="91"/>
    </location>
</feature>
<organism evidence="2 3">
    <name type="scientific">Rhizopus microsporus</name>
    <dbReference type="NCBI Taxonomy" id="58291"/>
    <lineage>
        <taxon>Eukaryota</taxon>
        <taxon>Fungi</taxon>
        <taxon>Fungi incertae sedis</taxon>
        <taxon>Mucoromycota</taxon>
        <taxon>Mucoromycotina</taxon>
        <taxon>Mucoromycetes</taxon>
        <taxon>Mucorales</taxon>
        <taxon>Mucorineae</taxon>
        <taxon>Rhizopodaceae</taxon>
        <taxon>Rhizopus</taxon>
    </lineage>
</organism>
<accession>A0A0A1P938</accession>
<gene>
    <name evidence="2" type="ORF">BCV71DRAFT_68480</name>
</gene>
<dbReference type="OMA" id="IDQCISE"/>
<dbReference type="EMBL" id="KV921546">
    <property type="protein sequence ID" value="ORE13332.1"/>
    <property type="molecule type" value="Genomic_DNA"/>
</dbReference>
<name>A0A0A1P938_RHIZD</name>
<evidence type="ECO:0000313" key="3">
    <source>
        <dbReference type="Proteomes" id="UP000242381"/>
    </source>
</evidence>
<dbReference type="VEuPathDB" id="FungiDB:BCV72DRAFT_98955"/>
<feature type="compositionally biased region" description="Low complexity" evidence="1">
    <location>
        <begin position="216"/>
        <end position="245"/>
    </location>
</feature>
<evidence type="ECO:0000313" key="2">
    <source>
        <dbReference type="EMBL" id="ORE13332.1"/>
    </source>
</evidence>
<feature type="region of interest" description="Disordered" evidence="1">
    <location>
        <begin position="216"/>
        <end position="262"/>
    </location>
</feature>
<dbReference type="Proteomes" id="UP000242381">
    <property type="component" value="Unassembled WGS sequence"/>
</dbReference>